<accession>A0A5B9QQ64</accession>
<dbReference type="Gene3D" id="3.40.50.1110">
    <property type="entry name" value="SGNH hydrolase"/>
    <property type="match status" value="1"/>
</dbReference>
<name>A0A5B9QQ64_9BACT</name>
<protein>
    <recommendedName>
        <fullName evidence="3">Sialate O-acetylesterase domain-containing protein</fullName>
    </recommendedName>
</protein>
<gene>
    <name evidence="4" type="ORF">Pr1d_35830</name>
</gene>
<dbReference type="RefSeq" id="WP_148074638.1">
    <property type="nucleotide sequence ID" value="NZ_CP042913.1"/>
</dbReference>
<organism evidence="4 5">
    <name type="scientific">Bythopirellula goksoeyrii</name>
    <dbReference type="NCBI Taxonomy" id="1400387"/>
    <lineage>
        <taxon>Bacteria</taxon>
        <taxon>Pseudomonadati</taxon>
        <taxon>Planctomycetota</taxon>
        <taxon>Planctomycetia</taxon>
        <taxon>Pirellulales</taxon>
        <taxon>Lacipirellulaceae</taxon>
        <taxon>Bythopirellula</taxon>
    </lineage>
</organism>
<dbReference type="KEGG" id="bgok:Pr1d_35830"/>
<keyword evidence="2" id="KW-0732">Signal</keyword>
<dbReference type="Pfam" id="PF03629">
    <property type="entry name" value="SASA"/>
    <property type="match status" value="1"/>
</dbReference>
<evidence type="ECO:0000256" key="1">
    <source>
        <dbReference type="ARBA" id="ARBA00022801"/>
    </source>
</evidence>
<sequence length="316" mass="34554" precursor="true">MFCRFHVQSTCLLACFYCLSINPVSASDVIEVYLLGGQSNMSGVGLIENLPAGCLPQLNVMIYHSDAVGGIPRQWIPNAPSGFSSFGVDTFGPEISLGKRLSELRPGVDIALIKHSRGGSNLAVDWNPGNAGDLFSQGVKYKEFHSTVKNGLAALQAENPGKEIQLKAMFWHQGESDAANLTFANGYQENFVNFIGRIREDLMTPDLPFIYGTIRQRTSSGVNTIIDAQLRTDESSATAFATEGAHVLDFRNLPTHKDSIDGFRDDDDTHFNGTAQIQMGKMYADKYQSIIVPEPSACALFLSGIMSLLCPRKRPH</sequence>
<dbReference type="OrthoDB" id="9795554at2"/>
<evidence type="ECO:0000313" key="4">
    <source>
        <dbReference type="EMBL" id="QEG36271.1"/>
    </source>
</evidence>
<keyword evidence="5" id="KW-1185">Reference proteome</keyword>
<evidence type="ECO:0000259" key="3">
    <source>
        <dbReference type="Pfam" id="PF03629"/>
    </source>
</evidence>
<dbReference type="InterPro" id="IPR005181">
    <property type="entry name" value="SASA"/>
</dbReference>
<evidence type="ECO:0000256" key="2">
    <source>
        <dbReference type="SAM" id="SignalP"/>
    </source>
</evidence>
<reference evidence="4 5" key="1">
    <citation type="submission" date="2019-08" db="EMBL/GenBank/DDBJ databases">
        <title>Deep-cultivation of Planctomycetes and their phenomic and genomic characterization uncovers novel biology.</title>
        <authorList>
            <person name="Wiegand S."/>
            <person name="Jogler M."/>
            <person name="Boedeker C."/>
            <person name="Pinto D."/>
            <person name="Vollmers J."/>
            <person name="Rivas-Marin E."/>
            <person name="Kohn T."/>
            <person name="Peeters S.H."/>
            <person name="Heuer A."/>
            <person name="Rast P."/>
            <person name="Oberbeckmann S."/>
            <person name="Bunk B."/>
            <person name="Jeske O."/>
            <person name="Meyerdierks A."/>
            <person name="Storesund J.E."/>
            <person name="Kallscheuer N."/>
            <person name="Luecker S."/>
            <person name="Lage O.M."/>
            <person name="Pohl T."/>
            <person name="Merkel B.J."/>
            <person name="Hornburger P."/>
            <person name="Mueller R.-W."/>
            <person name="Bruemmer F."/>
            <person name="Labrenz M."/>
            <person name="Spormann A.M."/>
            <person name="Op den Camp H."/>
            <person name="Overmann J."/>
            <person name="Amann R."/>
            <person name="Jetten M.S.M."/>
            <person name="Mascher T."/>
            <person name="Medema M.H."/>
            <person name="Devos D.P."/>
            <person name="Kaster A.-K."/>
            <person name="Ovreas L."/>
            <person name="Rohde M."/>
            <person name="Galperin M.Y."/>
            <person name="Jogler C."/>
        </authorList>
    </citation>
    <scope>NUCLEOTIDE SEQUENCE [LARGE SCALE GENOMIC DNA]</scope>
    <source>
        <strain evidence="4 5">Pr1d</strain>
    </source>
</reference>
<evidence type="ECO:0000313" key="5">
    <source>
        <dbReference type="Proteomes" id="UP000323917"/>
    </source>
</evidence>
<feature type="domain" description="Sialate O-acetylesterase" evidence="3">
    <location>
        <begin position="31"/>
        <end position="288"/>
    </location>
</feature>
<dbReference type="SUPFAM" id="SSF52266">
    <property type="entry name" value="SGNH hydrolase"/>
    <property type="match status" value="1"/>
</dbReference>
<dbReference type="AlphaFoldDB" id="A0A5B9QQ64"/>
<feature type="signal peptide" evidence="2">
    <location>
        <begin position="1"/>
        <end position="26"/>
    </location>
</feature>
<keyword evidence="1" id="KW-0378">Hydrolase</keyword>
<dbReference type="Proteomes" id="UP000323917">
    <property type="component" value="Chromosome"/>
</dbReference>
<dbReference type="InterPro" id="IPR052940">
    <property type="entry name" value="Carb_Esterase_6"/>
</dbReference>
<proteinExistence type="predicted"/>
<dbReference type="EMBL" id="CP042913">
    <property type="protein sequence ID" value="QEG36271.1"/>
    <property type="molecule type" value="Genomic_DNA"/>
</dbReference>
<dbReference type="PANTHER" id="PTHR31988">
    <property type="entry name" value="ESTERASE, PUTATIVE (DUF303)-RELATED"/>
    <property type="match status" value="1"/>
</dbReference>
<feature type="chain" id="PRO_5022975668" description="Sialate O-acetylesterase domain-containing protein" evidence="2">
    <location>
        <begin position="27"/>
        <end position="316"/>
    </location>
</feature>
<dbReference type="PANTHER" id="PTHR31988:SF19">
    <property type="entry name" value="9-O-ACETYL-N-ACETYLNEURAMINIC ACID DEACETYLASE-RELATED"/>
    <property type="match status" value="1"/>
</dbReference>
<dbReference type="GO" id="GO:0016788">
    <property type="term" value="F:hydrolase activity, acting on ester bonds"/>
    <property type="evidence" value="ECO:0007669"/>
    <property type="project" value="UniProtKB-ARBA"/>
</dbReference>
<dbReference type="InterPro" id="IPR036514">
    <property type="entry name" value="SGNH_hydro_sf"/>
</dbReference>